<dbReference type="EMBL" id="SAIY01000003">
    <property type="protein sequence ID" value="NGM12876.1"/>
    <property type="molecule type" value="Genomic_DNA"/>
</dbReference>
<proteinExistence type="predicted"/>
<feature type="region of interest" description="Disordered" evidence="1">
    <location>
        <begin position="229"/>
        <end position="365"/>
    </location>
</feature>
<keyword evidence="2" id="KW-0812">Transmembrane</keyword>
<feature type="transmembrane region" description="Helical" evidence="2">
    <location>
        <begin position="180"/>
        <end position="201"/>
    </location>
</feature>
<feature type="compositionally biased region" description="Low complexity" evidence="1">
    <location>
        <begin position="305"/>
        <end position="340"/>
    </location>
</feature>
<evidence type="ECO:0000313" key="4">
    <source>
        <dbReference type="Proteomes" id="UP000478148"/>
    </source>
</evidence>
<organism evidence="3 4">
    <name type="scientific">Verrucosispora sioxanthis</name>
    <dbReference type="NCBI Taxonomy" id="2499994"/>
    <lineage>
        <taxon>Bacteria</taxon>
        <taxon>Bacillati</taxon>
        <taxon>Actinomycetota</taxon>
        <taxon>Actinomycetes</taxon>
        <taxon>Micromonosporales</taxon>
        <taxon>Micromonosporaceae</taxon>
        <taxon>Micromonospora</taxon>
    </lineage>
</organism>
<sequence length="365" mass="37868">MRDDFGDAVGDTLRSILLFLPKALAFVAILVVGWLLAKAALKLVDRLLERVGFDRAVERGGIRRALARSRYDASDIVARLAYYGILLLTLYLAFGVWGPNPISDLIGGVIAWLPRAFVAIVIVVVAAAIASAVKDIISGALGGLSYGRLLATVASAFILGLGIIAALNQIGVATAVTTPVLIAVLATIGGILVVGVGGGLIRPMQSRWESWLARAEQESRTIAEHARAYSAGRRDTGEQPAEPAPTSAAPHTSHPVTGEVADPAVPSAAGLSSVDDPEATQVVTGRPLDADETQVVTGPADDPDATTPLPRQSAAPTRSAPESSTPPESDPDATQVVAPNPQVPAPRDSADSDSTIVLPKTGEQR</sequence>
<dbReference type="InterPro" id="IPR008910">
    <property type="entry name" value="MSC_TM_helix"/>
</dbReference>
<keyword evidence="4" id="KW-1185">Reference proteome</keyword>
<dbReference type="Proteomes" id="UP000478148">
    <property type="component" value="Unassembled WGS sequence"/>
</dbReference>
<evidence type="ECO:0000313" key="3">
    <source>
        <dbReference type="EMBL" id="NGM12876.1"/>
    </source>
</evidence>
<dbReference type="AlphaFoldDB" id="A0A6M1KVQ2"/>
<evidence type="ECO:0000256" key="1">
    <source>
        <dbReference type="SAM" id="MobiDB-lite"/>
    </source>
</evidence>
<feature type="transmembrane region" description="Helical" evidence="2">
    <location>
        <begin position="149"/>
        <end position="168"/>
    </location>
</feature>
<feature type="transmembrane region" description="Helical" evidence="2">
    <location>
        <begin position="76"/>
        <end position="97"/>
    </location>
</feature>
<accession>A0A6M1KVQ2</accession>
<dbReference type="Pfam" id="PF05552">
    <property type="entry name" value="MS_channel_1st_1"/>
    <property type="match status" value="2"/>
</dbReference>
<comment type="caution">
    <text evidence="3">The sequence shown here is derived from an EMBL/GenBank/DDBJ whole genome shotgun (WGS) entry which is preliminary data.</text>
</comment>
<feature type="transmembrane region" description="Helical" evidence="2">
    <location>
        <begin position="117"/>
        <end position="137"/>
    </location>
</feature>
<evidence type="ECO:0000256" key="2">
    <source>
        <dbReference type="SAM" id="Phobius"/>
    </source>
</evidence>
<gene>
    <name evidence="3" type="ORF">ENC19_09520</name>
</gene>
<reference evidence="3 4" key="1">
    <citation type="submission" date="2020-02" db="EMBL/GenBank/DDBJ databases">
        <title>Draft Genome Sequence of Verrucosispora sp. Strain CWR15, Isolated from Gulf of Mexico Sponge.</title>
        <authorList>
            <person name="Kennedy S.J."/>
            <person name="Cella E."/>
            <person name="Azarian T."/>
            <person name="Baker B.J."/>
            <person name="Shaw L.N."/>
        </authorList>
    </citation>
    <scope>NUCLEOTIDE SEQUENCE [LARGE SCALE GENOMIC DNA]</scope>
    <source>
        <strain evidence="3 4">CWR15</strain>
    </source>
</reference>
<name>A0A6M1KVQ2_9ACTN</name>
<dbReference type="Gene3D" id="1.10.287.1260">
    <property type="match status" value="1"/>
</dbReference>
<dbReference type="RefSeq" id="WP_164446839.1">
    <property type="nucleotide sequence ID" value="NZ_SAIY01000003.1"/>
</dbReference>
<keyword evidence="2" id="KW-0472">Membrane</keyword>
<protein>
    <submittedName>
        <fullName evidence="3">Uncharacterized protein</fullName>
    </submittedName>
</protein>
<keyword evidence="2" id="KW-1133">Transmembrane helix</keyword>
<feature type="transmembrane region" description="Helical" evidence="2">
    <location>
        <begin position="16"/>
        <end position="37"/>
    </location>
</feature>